<dbReference type="EMBL" id="JAZDWU010000005">
    <property type="protein sequence ID" value="KAL0001690.1"/>
    <property type="molecule type" value="Genomic_DNA"/>
</dbReference>
<dbReference type="Proteomes" id="UP001459277">
    <property type="component" value="Unassembled WGS sequence"/>
</dbReference>
<evidence type="ECO:0000256" key="1">
    <source>
        <dbReference type="ARBA" id="ARBA00023004"/>
    </source>
</evidence>
<accession>A0AAW2CXX5</accession>
<proteinExistence type="predicted"/>
<evidence type="ECO:0000313" key="4">
    <source>
        <dbReference type="Proteomes" id="UP001459277"/>
    </source>
</evidence>
<dbReference type="PANTHER" id="PTHR46482:SF9">
    <property type="entry name" value="5'-ADENYLYLSULFATE REDUCTASE 1, CHLOROPLASTIC"/>
    <property type="match status" value="1"/>
</dbReference>
<name>A0AAW2CXX5_9ROSI</name>
<dbReference type="PANTHER" id="PTHR46482">
    <property type="entry name" value="5'-ADENYLYLSULFATE REDUCTASE 3, CHLOROPLASTIC"/>
    <property type="match status" value="1"/>
</dbReference>
<evidence type="ECO:0000256" key="2">
    <source>
        <dbReference type="ARBA" id="ARBA00023014"/>
    </source>
</evidence>
<evidence type="ECO:0000313" key="3">
    <source>
        <dbReference type="EMBL" id="KAL0001690.1"/>
    </source>
</evidence>
<dbReference type="AlphaFoldDB" id="A0AAW2CXX5"/>
<gene>
    <name evidence="3" type="ORF">SO802_015471</name>
</gene>
<dbReference type="GO" id="GO:0051536">
    <property type="term" value="F:iron-sulfur cluster binding"/>
    <property type="evidence" value="ECO:0007669"/>
    <property type="project" value="UniProtKB-KW"/>
</dbReference>
<protein>
    <submittedName>
        <fullName evidence="3">Uncharacterized protein</fullName>
    </submittedName>
</protein>
<keyword evidence="1" id="KW-0408">Iron</keyword>
<organism evidence="3 4">
    <name type="scientific">Lithocarpus litseifolius</name>
    <dbReference type="NCBI Taxonomy" id="425828"/>
    <lineage>
        <taxon>Eukaryota</taxon>
        <taxon>Viridiplantae</taxon>
        <taxon>Streptophyta</taxon>
        <taxon>Embryophyta</taxon>
        <taxon>Tracheophyta</taxon>
        <taxon>Spermatophyta</taxon>
        <taxon>Magnoliopsida</taxon>
        <taxon>eudicotyledons</taxon>
        <taxon>Gunneridae</taxon>
        <taxon>Pentapetalae</taxon>
        <taxon>rosids</taxon>
        <taxon>fabids</taxon>
        <taxon>Fagales</taxon>
        <taxon>Fagaceae</taxon>
        <taxon>Lithocarpus</taxon>
    </lineage>
</organism>
<sequence length="243" mass="27099">MSLSVAASSFTLGSSSSAISQLNGTSDGRYWMKPIHVEPKRSELTVPLATTLATPVMVIEKVDECPKNDHTDKLAKDLQGASPLELEKDYRFDKVGDDATVTLSGAEDVTLIEAWLFDAGITDLKEYQSSGTTEGTPVIQVDPSFEGRDGGIGRLLKSNAVAADVENQECWNFLLAINVLFNSIPFHGYNSFGYEKEGMWWWEEMDQAKECGLYKAMELDHLTVFGEWLPLIFLYRTRINEQQ</sequence>
<keyword evidence="2" id="KW-0479">Metal-binding</keyword>
<reference evidence="3 4" key="1">
    <citation type="submission" date="2024-01" db="EMBL/GenBank/DDBJ databases">
        <title>A telomere-to-telomere, gap-free genome of sweet tea (Lithocarpus litseifolius).</title>
        <authorList>
            <person name="Zhou J."/>
        </authorList>
    </citation>
    <scope>NUCLEOTIDE SEQUENCE [LARGE SCALE GENOMIC DNA]</scope>
    <source>
        <strain evidence="3">Zhou-2022a</strain>
        <tissue evidence="3">Leaf</tissue>
    </source>
</reference>
<keyword evidence="2" id="KW-0411">Iron-sulfur</keyword>
<keyword evidence="4" id="KW-1185">Reference proteome</keyword>
<comment type="caution">
    <text evidence="3">The sequence shown here is derived from an EMBL/GenBank/DDBJ whole genome shotgun (WGS) entry which is preliminary data.</text>
</comment>